<name>A0A2A9P665_OPHUN</name>
<sequence>MPDRDLTEPNNTLPARRIAMLWAQEEGSGRIRVQSRMRWPTVLLEDIGAVTDVVCDKGKVSVSFDQEESFARARDAWKSHGRFVLVTNALGGCDAPAERGIYRATGTAIVVDPVKRKLEVSAERIRFGEAARSSDVTVRSVRVPGLLPRKRRRRRRGGKRRKRRRKRAVDFVQTLDMSGLEIFRLGNTSLVADRLRLDASLTLSGKLRLGFFSVAECWFDISGRAALDLALGLQIDAQLQRTMDRSTPPLTLPLLAVPGIVAVGPAIQLAVGVDVTAMASLYAEATLRLDFVDTRWHVDLVDGSRSRSTGLMPNFDAAVRLGGKASLHLDPFVDVRFLLNVQLLSGLFDLNGGIKVVPKIANAFSLDSGQRLLDDMPHRPTKPVAATESPDKGPPLSLVLLDQSSAEEKAKARYRYDLVDKPLYPQSEKSKKRKGKKHKSGKVPKPFRLRPNAAAMGLVRRRVGKPVDEAEAADKSPEQQAAERKAKEGRRKSNEVAVACRDGISLKSEFRLDVIAVLATWEWNLYRESVPFFNGCYALPASRETLLIPP</sequence>
<dbReference type="STRING" id="268505.A0A2A9P665"/>
<protein>
    <recommendedName>
        <fullName evidence="2">DUF7029 domain-containing protein</fullName>
    </recommendedName>
</protein>
<gene>
    <name evidence="3" type="ORF">XA68_15646</name>
</gene>
<evidence type="ECO:0000259" key="2">
    <source>
        <dbReference type="Pfam" id="PF22974"/>
    </source>
</evidence>
<dbReference type="OrthoDB" id="160645at2759"/>
<evidence type="ECO:0000313" key="4">
    <source>
        <dbReference type="Proteomes" id="UP000037136"/>
    </source>
</evidence>
<dbReference type="AlphaFoldDB" id="A0A2A9P665"/>
<reference evidence="3 4" key="1">
    <citation type="journal article" date="2015" name="BMC Genomics">
        <title>Gene expression during zombie ant biting behavior reflects the complexity underlying fungal parasitic behavioral manipulation.</title>
        <authorList>
            <person name="de Bekker C."/>
            <person name="Ohm R.A."/>
            <person name="Loreto R.G."/>
            <person name="Sebastian A."/>
            <person name="Albert I."/>
            <person name="Merrow M."/>
            <person name="Brachmann A."/>
            <person name="Hughes D.P."/>
        </authorList>
    </citation>
    <scope>NUCLEOTIDE SEQUENCE [LARGE SCALE GENOMIC DNA]</scope>
    <source>
        <strain evidence="3 4">SC16a</strain>
    </source>
</reference>
<dbReference type="Pfam" id="PF22974">
    <property type="entry name" value="DUF7029"/>
    <property type="match status" value="1"/>
</dbReference>
<accession>A0A2A9P665</accession>
<feature type="region of interest" description="Disordered" evidence="1">
    <location>
        <begin position="468"/>
        <end position="494"/>
    </location>
</feature>
<feature type="region of interest" description="Disordered" evidence="1">
    <location>
        <begin position="425"/>
        <end position="448"/>
    </location>
</feature>
<dbReference type="EMBL" id="LAZP02000470">
    <property type="protein sequence ID" value="PFH57005.1"/>
    <property type="molecule type" value="Genomic_DNA"/>
</dbReference>
<evidence type="ECO:0000313" key="3">
    <source>
        <dbReference type="EMBL" id="PFH57005.1"/>
    </source>
</evidence>
<feature type="domain" description="DUF7029" evidence="2">
    <location>
        <begin position="35"/>
        <end position="133"/>
    </location>
</feature>
<proteinExistence type="predicted"/>
<organism evidence="3 4">
    <name type="scientific">Ophiocordyceps unilateralis</name>
    <name type="common">Zombie-ant fungus</name>
    <name type="synonym">Torrubia unilateralis</name>
    <dbReference type="NCBI Taxonomy" id="268505"/>
    <lineage>
        <taxon>Eukaryota</taxon>
        <taxon>Fungi</taxon>
        <taxon>Dikarya</taxon>
        <taxon>Ascomycota</taxon>
        <taxon>Pezizomycotina</taxon>
        <taxon>Sordariomycetes</taxon>
        <taxon>Hypocreomycetidae</taxon>
        <taxon>Hypocreales</taxon>
        <taxon>Ophiocordycipitaceae</taxon>
        <taxon>Ophiocordyceps</taxon>
    </lineage>
</organism>
<dbReference type="InterPro" id="IPR054293">
    <property type="entry name" value="DUF7029"/>
</dbReference>
<evidence type="ECO:0000256" key="1">
    <source>
        <dbReference type="SAM" id="MobiDB-lite"/>
    </source>
</evidence>
<dbReference type="Proteomes" id="UP000037136">
    <property type="component" value="Unassembled WGS sequence"/>
</dbReference>
<feature type="compositionally biased region" description="Basic residues" evidence="1">
    <location>
        <begin position="430"/>
        <end position="448"/>
    </location>
</feature>
<reference evidence="3 4" key="2">
    <citation type="journal article" date="2017" name="Sci. Rep.">
        <title>Ant-infecting Ophiocordyceps genomes reveal a high diversity of potential behavioral manipulation genes and a possible major role for enterotoxins.</title>
        <authorList>
            <person name="de Bekker C."/>
            <person name="Ohm R.A."/>
            <person name="Evans H.C."/>
            <person name="Brachmann A."/>
            <person name="Hughes D.P."/>
        </authorList>
    </citation>
    <scope>NUCLEOTIDE SEQUENCE [LARGE SCALE GENOMIC DNA]</scope>
    <source>
        <strain evidence="3 4">SC16a</strain>
    </source>
</reference>
<keyword evidence="4" id="KW-1185">Reference proteome</keyword>
<comment type="caution">
    <text evidence="3">The sequence shown here is derived from an EMBL/GenBank/DDBJ whole genome shotgun (WGS) entry which is preliminary data.</text>
</comment>
<feature type="region of interest" description="Disordered" evidence="1">
    <location>
        <begin position="372"/>
        <end position="397"/>
    </location>
</feature>